<evidence type="ECO:0000256" key="1">
    <source>
        <dbReference type="SAM" id="MobiDB-lite"/>
    </source>
</evidence>
<sequence>MDSSSVKSVDLSLDITQESLSSKKDPFAFLKAAYNMVEMDKSLTTNQNFNTHNNSSPDTHTDQENNNKNIFPSISLTTTPILPTSNNFDLQAAAAAILNMPQLMQKLTANTSASYLAALQATVDASEILTPPPNKKMCFNSDIQQLSKFDSVSKSLSSILNKNIDSIGSKF</sequence>
<dbReference type="AlphaFoldDB" id="A0A0K0E6B6"/>
<dbReference type="Proteomes" id="UP000035681">
    <property type="component" value="Unplaced"/>
</dbReference>
<name>A0A0K0E6B6_STRER</name>
<feature type="compositionally biased region" description="Polar residues" evidence="1">
    <location>
        <begin position="46"/>
        <end position="58"/>
    </location>
</feature>
<feature type="region of interest" description="Disordered" evidence="1">
    <location>
        <begin position="46"/>
        <end position="72"/>
    </location>
</feature>
<dbReference type="WBParaSite" id="SSTP_0000504700.1">
    <property type="protein sequence ID" value="SSTP_0000504700.1"/>
    <property type="gene ID" value="SSTP_0000504700"/>
</dbReference>
<evidence type="ECO:0000313" key="3">
    <source>
        <dbReference type="WBParaSite" id="SSTP_0000504700.1"/>
    </source>
</evidence>
<protein>
    <submittedName>
        <fullName evidence="4">HATPase_c domain-containing protein</fullName>
    </submittedName>
</protein>
<proteinExistence type="predicted"/>
<accession>A0A0K0E6B6</accession>
<keyword evidence="2" id="KW-1185">Reference proteome</keyword>
<evidence type="ECO:0000313" key="4">
    <source>
        <dbReference type="WBParaSite" id="TCONS_00012657.p1"/>
    </source>
</evidence>
<dbReference type="WBParaSite" id="TCONS_00012657.p1">
    <property type="protein sequence ID" value="TCONS_00012657.p1"/>
    <property type="gene ID" value="XLOC_008322"/>
</dbReference>
<organism evidence="3">
    <name type="scientific">Strongyloides stercoralis</name>
    <name type="common">Threadworm</name>
    <dbReference type="NCBI Taxonomy" id="6248"/>
    <lineage>
        <taxon>Eukaryota</taxon>
        <taxon>Metazoa</taxon>
        <taxon>Ecdysozoa</taxon>
        <taxon>Nematoda</taxon>
        <taxon>Chromadorea</taxon>
        <taxon>Rhabditida</taxon>
        <taxon>Tylenchina</taxon>
        <taxon>Panagrolaimomorpha</taxon>
        <taxon>Strongyloidoidea</taxon>
        <taxon>Strongyloididae</taxon>
        <taxon>Strongyloides</taxon>
    </lineage>
</organism>
<evidence type="ECO:0000313" key="2">
    <source>
        <dbReference type="Proteomes" id="UP000035681"/>
    </source>
</evidence>
<reference evidence="3" key="1">
    <citation type="submission" date="2015-08" db="UniProtKB">
        <authorList>
            <consortium name="WormBaseParasite"/>
        </authorList>
    </citation>
    <scope>IDENTIFICATION</scope>
</reference>